<dbReference type="GO" id="GO:0072686">
    <property type="term" value="C:mitotic spindle"/>
    <property type="evidence" value="ECO:0007669"/>
    <property type="project" value="TreeGrafter"/>
</dbReference>
<dbReference type="GO" id="GO:0033551">
    <property type="term" value="C:monopolin complex"/>
    <property type="evidence" value="ECO:0007669"/>
    <property type="project" value="InterPro"/>
</dbReference>
<evidence type="ECO:0000256" key="2">
    <source>
        <dbReference type="SAM" id="MobiDB-lite"/>
    </source>
</evidence>
<dbReference type="Proteomes" id="UP001286456">
    <property type="component" value="Unassembled WGS sequence"/>
</dbReference>
<feature type="region of interest" description="Disordered" evidence="2">
    <location>
        <begin position="14"/>
        <end position="275"/>
    </location>
</feature>
<dbReference type="GO" id="GO:0005730">
    <property type="term" value="C:nucleolus"/>
    <property type="evidence" value="ECO:0007669"/>
    <property type="project" value="TreeGrafter"/>
</dbReference>
<organism evidence="4 5">
    <name type="scientific">Cercophora scortea</name>
    <dbReference type="NCBI Taxonomy" id="314031"/>
    <lineage>
        <taxon>Eukaryota</taxon>
        <taxon>Fungi</taxon>
        <taxon>Dikarya</taxon>
        <taxon>Ascomycota</taxon>
        <taxon>Pezizomycotina</taxon>
        <taxon>Sordariomycetes</taxon>
        <taxon>Sordariomycetidae</taxon>
        <taxon>Sordariales</taxon>
        <taxon>Lasiosphaeriaceae</taxon>
        <taxon>Cercophora</taxon>
    </lineage>
</organism>
<feature type="compositionally biased region" description="Low complexity" evidence="2">
    <location>
        <begin position="42"/>
        <end position="52"/>
    </location>
</feature>
<dbReference type="Gene3D" id="1.10.287.1490">
    <property type="match status" value="1"/>
</dbReference>
<dbReference type="EMBL" id="JAUEPO010000004">
    <property type="protein sequence ID" value="KAK3323586.1"/>
    <property type="molecule type" value="Genomic_DNA"/>
</dbReference>
<evidence type="ECO:0000259" key="3">
    <source>
        <dbReference type="Pfam" id="PF12539"/>
    </source>
</evidence>
<evidence type="ECO:0000313" key="5">
    <source>
        <dbReference type="Proteomes" id="UP001286456"/>
    </source>
</evidence>
<feature type="coiled-coil region" evidence="1">
    <location>
        <begin position="275"/>
        <end position="387"/>
    </location>
</feature>
<dbReference type="GO" id="GO:1990644">
    <property type="term" value="F:microtubule site clamp"/>
    <property type="evidence" value="ECO:0007669"/>
    <property type="project" value="TreeGrafter"/>
</dbReference>
<evidence type="ECO:0000256" key="1">
    <source>
        <dbReference type="SAM" id="Coils"/>
    </source>
</evidence>
<dbReference type="Pfam" id="PF12539">
    <property type="entry name" value="Csm1"/>
    <property type="match status" value="1"/>
</dbReference>
<dbReference type="InterPro" id="IPR020981">
    <property type="entry name" value="Csm1/Pcs1_C"/>
</dbReference>
<reference evidence="4" key="2">
    <citation type="submission" date="2023-06" db="EMBL/GenBank/DDBJ databases">
        <authorList>
            <consortium name="Lawrence Berkeley National Laboratory"/>
            <person name="Haridas S."/>
            <person name="Hensen N."/>
            <person name="Bonometti L."/>
            <person name="Westerberg I."/>
            <person name="Brannstrom I.O."/>
            <person name="Guillou S."/>
            <person name="Cros-Aarteil S."/>
            <person name="Calhoun S."/>
            <person name="Kuo A."/>
            <person name="Mondo S."/>
            <person name="Pangilinan J."/>
            <person name="Riley R."/>
            <person name="Labutti K."/>
            <person name="Andreopoulos B."/>
            <person name="Lipzen A."/>
            <person name="Chen C."/>
            <person name="Yanf M."/>
            <person name="Daum C."/>
            <person name="Ng V."/>
            <person name="Clum A."/>
            <person name="Steindorff A."/>
            <person name="Ohm R."/>
            <person name="Martin F."/>
            <person name="Silar P."/>
            <person name="Natvig D."/>
            <person name="Lalanne C."/>
            <person name="Gautier V."/>
            <person name="Ament-Velasquez S.L."/>
            <person name="Kruys A."/>
            <person name="Hutchinson M.I."/>
            <person name="Powell A.J."/>
            <person name="Barry K."/>
            <person name="Miller A.N."/>
            <person name="Grigoriev I.V."/>
            <person name="Debuchy R."/>
            <person name="Gladieux P."/>
            <person name="Thoren M.H."/>
            <person name="Johannesson H."/>
        </authorList>
    </citation>
    <scope>NUCLEOTIDE SEQUENCE</scope>
    <source>
        <strain evidence="4">SMH4131-1</strain>
    </source>
</reference>
<protein>
    <submittedName>
        <fullName evidence="4">Chromosome segregation protein Csm1/Pcs1-domain-containing protein</fullName>
    </submittedName>
</protein>
<dbReference type="FunFam" id="3.90.1150.80:FF:000001">
    <property type="entry name" value="Chromosome segregation protein (Pcs1)"/>
    <property type="match status" value="1"/>
</dbReference>
<sequence length="530" mass="57486">MSSAKFRSQLLELVDSDSEDGLNGSATGVARAGASRKPPPQQQKQQLKGKLPITETGKMAPAKKTAPRGRQAANKVTKPAQKPPARRANGRAAAAEDEVAETSAPAKATGRGRKRTVAAVAAEEEEKEEEEGDDDVVMEDSPPPPSPPAKAKTARGRPKKTAREDEPNEAPEPIVDEAPPARAQRGRKAAVKKKEEPVGDETEIPETQPQQQPDEDGMHTDSEDGGQLEDLPTRHSSDPPRGSRNPAQAPSSVARRPAYTTASSDGGDPALRRRLGEMTQKYESLELRYRDLREIAVREAESNFEKLKKQSDEKTKTADQLIASLKAELAAQKEIAKEVPRLKKQLEVSEAKVDGLQARITEMAAAQSEAKTEIKALNMKLSAARNAEAAAVSKVPGSAMKGTNGSSRMVGNAEAMQQATFTAQMKEDLYSDLTGLIVRGVKRGDVEDVYDCIQTGRNGTLHFKLAIGTDSTADNFDDAEFMYMPQLDANRDRALIDTLPDYLVEEITFPRPQAAKFYARVMKALTEAVQ</sequence>
<feature type="compositionally biased region" description="Acidic residues" evidence="2">
    <location>
        <begin position="122"/>
        <end position="138"/>
    </location>
</feature>
<comment type="caution">
    <text evidence="4">The sequence shown here is derived from an EMBL/GenBank/DDBJ whole genome shotgun (WGS) entry which is preliminary data.</text>
</comment>
<dbReference type="InterPro" id="IPR040349">
    <property type="entry name" value="Csm1/Pcs1"/>
</dbReference>
<name>A0AAE0IG01_9PEZI</name>
<dbReference type="AlphaFoldDB" id="A0AAE0IG01"/>
<feature type="domain" description="Monopolin complex subunit Csm1/Pcs1 C-terminal" evidence="3">
    <location>
        <begin position="424"/>
        <end position="511"/>
    </location>
</feature>
<dbReference type="CDD" id="cd23787">
    <property type="entry name" value="RWD_CSM1"/>
    <property type="match status" value="1"/>
</dbReference>
<proteinExistence type="predicted"/>
<gene>
    <name evidence="4" type="ORF">B0T19DRAFT_209163</name>
</gene>
<dbReference type="GO" id="GO:0034506">
    <property type="term" value="C:chromosome, centromeric core domain"/>
    <property type="evidence" value="ECO:0007669"/>
    <property type="project" value="TreeGrafter"/>
</dbReference>
<dbReference type="GO" id="GO:0051315">
    <property type="term" value="P:attachment of mitotic spindle microtubules to kinetochore"/>
    <property type="evidence" value="ECO:0007669"/>
    <property type="project" value="TreeGrafter"/>
</dbReference>
<dbReference type="GO" id="GO:0045144">
    <property type="term" value="P:meiotic sister chromatid segregation"/>
    <property type="evidence" value="ECO:0007669"/>
    <property type="project" value="TreeGrafter"/>
</dbReference>
<accession>A0AAE0IG01</accession>
<reference evidence="4" key="1">
    <citation type="journal article" date="2023" name="Mol. Phylogenet. Evol.">
        <title>Genome-scale phylogeny and comparative genomics of the fungal order Sordariales.</title>
        <authorList>
            <person name="Hensen N."/>
            <person name="Bonometti L."/>
            <person name="Westerberg I."/>
            <person name="Brannstrom I.O."/>
            <person name="Guillou S."/>
            <person name="Cros-Aarteil S."/>
            <person name="Calhoun S."/>
            <person name="Haridas S."/>
            <person name="Kuo A."/>
            <person name="Mondo S."/>
            <person name="Pangilinan J."/>
            <person name="Riley R."/>
            <person name="LaButti K."/>
            <person name="Andreopoulos B."/>
            <person name="Lipzen A."/>
            <person name="Chen C."/>
            <person name="Yan M."/>
            <person name="Daum C."/>
            <person name="Ng V."/>
            <person name="Clum A."/>
            <person name="Steindorff A."/>
            <person name="Ohm R.A."/>
            <person name="Martin F."/>
            <person name="Silar P."/>
            <person name="Natvig D.O."/>
            <person name="Lalanne C."/>
            <person name="Gautier V."/>
            <person name="Ament-Velasquez S.L."/>
            <person name="Kruys A."/>
            <person name="Hutchinson M.I."/>
            <person name="Powell A.J."/>
            <person name="Barry K."/>
            <person name="Miller A.N."/>
            <person name="Grigoriev I.V."/>
            <person name="Debuchy R."/>
            <person name="Gladieux P."/>
            <person name="Hiltunen Thoren M."/>
            <person name="Johannesson H."/>
        </authorList>
    </citation>
    <scope>NUCLEOTIDE SEQUENCE</scope>
    <source>
        <strain evidence="4">SMH4131-1</strain>
    </source>
</reference>
<dbReference type="Gene3D" id="3.90.1150.80">
    <property type="match status" value="1"/>
</dbReference>
<dbReference type="InterPro" id="IPR038608">
    <property type="entry name" value="Csm1/Pcs1_C_sf"/>
</dbReference>
<dbReference type="PANTHER" id="PTHR28006">
    <property type="entry name" value="MONOPOLIN COMPLEX SUBUNIT CSM1"/>
    <property type="match status" value="1"/>
</dbReference>
<evidence type="ECO:0000313" key="4">
    <source>
        <dbReference type="EMBL" id="KAK3323586.1"/>
    </source>
</evidence>
<keyword evidence="5" id="KW-1185">Reference proteome</keyword>
<dbReference type="PANTHER" id="PTHR28006:SF1">
    <property type="entry name" value="MONOPOLIN COMPLEX SUBUNIT CSM1"/>
    <property type="match status" value="1"/>
</dbReference>
<keyword evidence="1" id="KW-0175">Coiled coil</keyword>